<proteinExistence type="predicted"/>
<dbReference type="AlphaFoldDB" id="A0A3R7ERG8"/>
<evidence type="ECO:0000313" key="2">
    <source>
        <dbReference type="Proteomes" id="UP000028058"/>
    </source>
</evidence>
<reference evidence="1 2" key="1">
    <citation type="journal article" date="2014" name="Genome Announc.">
        <title>Draft Genome Sequence of Streptomyces fradiae ATCC 19609, a Strain Highly Sensitive to Antibiotics.</title>
        <authorList>
            <person name="Bekker O.B."/>
            <person name="Klimina K.M."/>
            <person name="Vatlin A.A."/>
            <person name="Zakharevich N.V."/>
            <person name="Kasianov A.S."/>
            <person name="Danilenko V.N."/>
        </authorList>
    </citation>
    <scope>NUCLEOTIDE SEQUENCE [LARGE SCALE GENOMIC DNA]</scope>
    <source>
        <strain evidence="1 2">ATCC 19609</strain>
    </source>
</reference>
<comment type="caution">
    <text evidence="1">The sequence shown here is derived from an EMBL/GenBank/DDBJ whole genome shotgun (WGS) entry which is preliminary data.</text>
</comment>
<dbReference type="Proteomes" id="UP000028058">
    <property type="component" value="Unassembled WGS sequence"/>
</dbReference>
<name>A0A3R7ERG8_9ACTN</name>
<gene>
    <name evidence="1" type="ORF">SFRA_015865</name>
</gene>
<organism evidence="1 2">
    <name type="scientific">Streptomyces xinghaiensis</name>
    <dbReference type="NCBI Taxonomy" id="1038928"/>
    <lineage>
        <taxon>Bacteria</taxon>
        <taxon>Bacillati</taxon>
        <taxon>Actinomycetota</taxon>
        <taxon>Actinomycetes</taxon>
        <taxon>Kitasatosporales</taxon>
        <taxon>Streptomycetaceae</taxon>
        <taxon>Streptomyces</taxon>
    </lineage>
</organism>
<sequence length="64" mass="6733">MFLTISAIALFGLFLALLLRFRALGIGAAVIAVLFGFYLSRTGAADSIDQVMTALANAVRDIGN</sequence>
<protein>
    <recommendedName>
        <fullName evidence="3">DUF2304 family protein</fullName>
    </recommendedName>
</protein>
<accession>A0A3R7ERG8</accession>
<keyword evidence="2" id="KW-1185">Reference proteome</keyword>
<evidence type="ECO:0008006" key="3">
    <source>
        <dbReference type="Google" id="ProtNLM"/>
    </source>
</evidence>
<evidence type="ECO:0000313" key="1">
    <source>
        <dbReference type="EMBL" id="RKM94757.1"/>
    </source>
</evidence>
<dbReference type="EMBL" id="JNAD02000007">
    <property type="protein sequence ID" value="RKM94757.1"/>
    <property type="molecule type" value="Genomic_DNA"/>
</dbReference>
<dbReference type="OrthoDB" id="3873412at2"/>
<dbReference type="RefSeq" id="WP_043472163.1">
    <property type="nucleotide sequence ID" value="NZ_CP134822.1"/>
</dbReference>